<protein>
    <submittedName>
        <fullName evidence="2">Uncharacterized protein</fullName>
    </submittedName>
</protein>
<feature type="transmembrane region" description="Helical" evidence="1">
    <location>
        <begin position="71"/>
        <end position="92"/>
    </location>
</feature>
<accession>A0A512M2Y5</accession>
<dbReference type="EMBL" id="BKAG01000002">
    <property type="protein sequence ID" value="GEP41099.1"/>
    <property type="molecule type" value="Genomic_DNA"/>
</dbReference>
<dbReference type="OrthoDB" id="197060at2"/>
<feature type="transmembrane region" description="Helical" evidence="1">
    <location>
        <begin position="104"/>
        <end position="129"/>
    </location>
</feature>
<keyword evidence="3" id="KW-1185">Reference proteome</keyword>
<sequence>METNPYAPPQVTELSASRPGNAEAEAIRQEHIKTEATVKSVGTLFYLGMVLWGMLGVTIVIGFIRKTDQSIFLEGNVILVVAMIQGILAYGLRRLRSWARWPSVALSIIGLLGFPLGTIVSIMILLNLIGAKASMVFSPQYKDIIAATPHVKYKSSVVPIILLVILLLILIGVIVSVMMG</sequence>
<dbReference type="Proteomes" id="UP000321577">
    <property type="component" value="Unassembled WGS sequence"/>
</dbReference>
<proteinExistence type="predicted"/>
<evidence type="ECO:0000256" key="1">
    <source>
        <dbReference type="SAM" id="Phobius"/>
    </source>
</evidence>
<feature type="transmembrane region" description="Helical" evidence="1">
    <location>
        <begin position="44"/>
        <end position="64"/>
    </location>
</feature>
<keyword evidence="1" id="KW-0472">Membrane</keyword>
<keyword evidence="1" id="KW-0812">Transmembrane</keyword>
<gene>
    <name evidence="2" type="ORF">BGE01nite_03900</name>
</gene>
<comment type="caution">
    <text evidence="2">The sequence shown here is derived from an EMBL/GenBank/DDBJ whole genome shotgun (WGS) entry which is preliminary data.</text>
</comment>
<dbReference type="RefSeq" id="WP_146848576.1">
    <property type="nucleotide sequence ID" value="NZ_BKAG01000002.1"/>
</dbReference>
<name>A0A512M2Y5_9BACT</name>
<keyword evidence="1" id="KW-1133">Transmembrane helix</keyword>
<dbReference type="AlphaFoldDB" id="A0A512M2Y5"/>
<reference evidence="2 3" key="1">
    <citation type="submission" date="2019-07" db="EMBL/GenBank/DDBJ databases">
        <title>Whole genome shotgun sequence of Brevifollis gellanilyticus NBRC 108608.</title>
        <authorList>
            <person name="Hosoyama A."/>
            <person name="Uohara A."/>
            <person name="Ohji S."/>
            <person name="Ichikawa N."/>
        </authorList>
    </citation>
    <scope>NUCLEOTIDE SEQUENCE [LARGE SCALE GENOMIC DNA]</scope>
    <source>
        <strain evidence="2 3">NBRC 108608</strain>
    </source>
</reference>
<feature type="transmembrane region" description="Helical" evidence="1">
    <location>
        <begin position="157"/>
        <end position="179"/>
    </location>
</feature>
<evidence type="ECO:0000313" key="2">
    <source>
        <dbReference type="EMBL" id="GEP41099.1"/>
    </source>
</evidence>
<organism evidence="2 3">
    <name type="scientific">Brevifollis gellanilyticus</name>
    <dbReference type="NCBI Taxonomy" id="748831"/>
    <lineage>
        <taxon>Bacteria</taxon>
        <taxon>Pseudomonadati</taxon>
        <taxon>Verrucomicrobiota</taxon>
        <taxon>Verrucomicrobiia</taxon>
        <taxon>Verrucomicrobiales</taxon>
        <taxon>Verrucomicrobiaceae</taxon>
    </lineage>
</organism>
<evidence type="ECO:0000313" key="3">
    <source>
        <dbReference type="Proteomes" id="UP000321577"/>
    </source>
</evidence>